<dbReference type="EMBL" id="JH598094">
    <property type="status" value="NOT_ANNOTATED_CDS"/>
    <property type="molecule type" value="Genomic_DNA"/>
</dbReference>
<evidence type="ECO:0000313" key="3">
    <source>
        <dbReference type="Proteomes" id="UP000011713"/>
    </source>
</evidence>
<name>M4B327_HYAAE</name>
<proteinExistence type="predicted"/>
<evidence type="ECO:0000256" key="1">
    <source>
        <dbReference type="SAM" id="MobiDB-lite"/>
    </source>
</evidence>
<dbReference type="InParanoid" id="M4B327"/>
<sequence>MPWLAPYNPQIDWLARSVRRRHKFDVSEVFTHLLVSPSDWPNVTVVDRETTTQSVHRASDGPLCTACAVSLDKSDEVSSLHSEEDNAVEQGFPHENAVVEPGFSSAPILVDQGLPIGQGNGGRELASECDVDEQDPPRERMMVEPGLPSLPTVVEPRFPHGQFVVEQGLPHVCDVAGQKSPRASMMVEQGFPSSPSVVEQQFPHGTIVVEQGLPHDITAAEQGLPHPVSTVEHGSLPSRDSGVMDEDIQRLEGGG</sequence>
<accession>M4B327</accession>
<dbReference type="VEuPathDB" id="FungiDB:HpaG800675"/>
<reference evidence="3" key="1">
    <citation type="journal article" date="2010" name="Science">
        <title>Signatures of adaptation to obligate biotrophy in the Hyaloperonospora arabidopsidis genome.</title>
        <authorList>
            <person name="Baxter L."/>
            <person name="Tripathy S."/>
            <person name="Ishaque N."/>
            <person name="Boot N."/>
            <person name="Cabral A."/>
            <person name="Kemen E."/>
            <person name="Thines M."/>
            <person name="Ah-Fong A."/>
            <person name="Anderson R."/>
            <person name="Badejoko W."/>
            <person name="Bittner-Eddy P."/>
            <person name="Boore J.L."/>
            <person name="Chibucos M.C."/>
            <person name="Coates M."/>
            <person name="Dehal P."/>
            <person name="Delehaunty K."/>
            <person name="Dong S."/>
            <person name="Downton P."/>
            <person name="Dumas B."/>
            <person name="Fabro G."/>
            <person name="Fronick C."/>
            <person name="Fuerstenberg S.I."/>
            <person name="Fulton L."/>
            <person name="Gaulin E."/>
            <person name="Govers F."/>
            <person name="Hughes L."/>
            <person name="Humphray S."/>
            <person name="Jiang R.H."/>
            <person name="Judelson H."/>
            <person name="Kamoun S."/>
            <person name="Kyung K."/>
            <person name="Meijer H."/>
            <person name="Minx P."/>
            <person name="Morris P."/>
            <person name="Nelson J."/>
            <person name="Phuntumart V."/>
            <person name="Qutob D."/>
            <person name="Rehmany A."/>
            <person name="Rougon-Cardoso A."/>
            <person name="Ryden P."/>
            <person name="Torto-Alalibo T."/>
            <person name="Studholme D."/>
            <person name="Wang Y."/>
            <person name="Win J."/>
            <person name="Wood J."/>
            <person name="Clifton S.W."/>
            <person name="Rogers J."/>
            <person name="Van den Ackerveken G."/>
            <person name="Jones J.D."/>
            <person name="McDowell J.M."/>
            <person name="Beynon J."/>
            <person name="Tyler B.M."/>
        </authorList>
    </citation>
    <scope>NUCLEOTIDE SEQUENCE [LARGE SCALE GENOMIC DNA]</scope>
    <source>
        <strain evidence="3">Emoy2</strain>
    </source>
</reference>
<dbReference type="eggNOG" id="KOG0017">
    <property type="taxonomic scope" value="Eukaryota"/>
</dbReference>
<organism evidence="2 3">
    <name type="scientific">Hyaloperonospora arabidopsidis (strain Emoy2)</name>
    <name type="common">Downy mildew agent</name>
    <name type="synonym">Peronospora arabidopsidis</name>
    <dbReference type="NCBI Taxonomy" id="559515"/>
    <lineage>
        <taxon>Eukaryota</taxon>
        <taxon>Sar</taxon>
        <taxon>Stramenopiles</taxon>
        <taxon>Oomycota</taxon>
        <taxon>Peronosporomycetes</taxon>
        <taxon>Peronosporales</taxon>
        <taxon>Peronosporaceae</taxon>
        <taxon>Hyaloperonospora</taxon>
    </lineage>
</organism>
<dbReference type="HOGENOM" id="CLU_1091745_0_0_1"/>
<feature type="region of interest" description="Disordered" evidence="1">
    <location>
        <begin position="227"/>
        <end position="255"/>
    </location>
</feature>
<dbReference type="AlphaFoldDB" id="M4B327"/>
<dbReference type="EnsemblProtists" id="HpaT800675">
    <property type="protein sequence ID" value="HpaP800675"/>
    <property type="gene ID" value="HpaG800675"/>
</dbReference>
<evidence type="ECO:0000313" key="2">
    <source>
        <dbReference type="EnsemblProtists" id="HpaP800675"/>
    </source>
</evidence>
<keyword evidence="3" id="KW-1185">Reference proteome</keyword>
<protein>
    <submittedName>
        <fullName evidence="2">Uncharacterized protein</fullName>
    </submittedName>
</protein>
<dbReference type="Proteomes" id="UP000011713">
    <property type="component" value="Unassembled WGS sequence"/>
</dbReference>
<reference evidence="2" key="2">
    <citation type="submission" date="2015-06" db="UniProtKB">
        <authorList>
            <consortium name="EnsemblProtists"/>
        </authorList>
    </citation>
    <scope>IDENTIFICATION</scope>
    <source>
        <strain evidence="2">Emoy2</strain>
    </source>
</reference>